<reference evidence="2" key="1">
    <citation type="journal article" date="2017" name="Nat. Microbiol.">
        <title>Global analysis of biosynthetic gene clusters reveals vast potential of secondary metabolite production in Penicillium species.</title>
        <authorList>
            <person name="Nielsen J.C."/>
            <person name="Grijseels S."/>
            <person name="Prigent S."/>
            <person name="Ji B."/>
            <person name="Dainat J."/>
            <person name="Nielsen K.F."/>
            <person name="Frisvad J.C."/>
            <person name="Workman M."/>
            <person name="Nielsen J."/>
        </authorList>
    </citation>
    <scope>NUCLEOTIDE SEQUENCE [LARGE SCALE GENOMIC DNA]</scope>
    <source>
        <strain evidence="2">IBT 11843</strain>
    </source>
</reference>
<keyword evidence="2" id="KW-1185">Reference proteome</keyword>
<evidence type="ECO:0000313" key="1">
    <source>
        <dbReference type="EMBL" id="OQD72929.1"/>
    </source>
</evidence>
<protein>
    <submittedName>
        <fullName evidence="1">Uncharacterized protein</fullName>
    </submittedName>
</protein>
<organism evidence="1 2">
    <name type="scientific">Penicillium decumbens</name>
    <dbReference type="NCBI Taxonomy" id="69771"/>
    <lineage>
        <taxon>Eukaryota</taxon>
        <taxon>Fungi</taxon>
        <taxon>Dikarya</taxon>
        <taxon>Ascomycota</taxon>
        <taxon>Pezizomycotina</taxon>
        <taxon>Eurotiomycetes</taxon>
        <taxon>Eurotiomycetidae</taxon>
        <taxon>Eurotiales</taxon>
        <taxon>Aspergillaceae</taxon>
        <taxon>Penicillium</taxon>
    </lineage>
</organism>
<dbReference type="EMBL" id="MDYL01000018">
    <property type="protein sequence ID" value="OQD72929.1"/>
    <property type="molecule type" value="Genomic_DNA"/>
</dbReference>
<comment type="caution">
    <text evidence="1">The sequence shown here is derived from an EMBL/GenBank/DDBJ whole genome shotgun (WGS) entry which is preliminary data.</text>
</comment>
<gene>
    <name evidence="1" type="ORF">PENDEC_c018G00346</name>
</gene>
<dbReference type="OrthoDB" id="5421021at2759"/>
<dbReference type="AlphaFoldDB" id="A0A1V6P7D6"/>
<proteinExistence type="predicted"/>
<accession>A0A1V6P7D6</accession>
<evidence type="ECO:0000313" key="2">
    <source>
        <dbReference type="Proteomes" id="UP000191522"/>
    </source>
</evidence>
<sequence>MSDALDVQVDVSNLALFGLGNFTAVLSALSADDVQPTAMLQLEKLGASFPISGPLRAQTPDYLQRCKSKRLERLGVTVGWRKGDAASLMSHSAYGQAVALLATCLENIYGNDTTATIFYKLSKMLLPNSARLSSPQQLQRATTILAQKLGVIGFGTILARQVCRIHEAYECLSRKVPSSLLSLLSQDGMCDILSKFSRAIQEGKSIVRVRGCASMGYITALAVNLFSDDCIVTVENLIIHQGCRSSSITIEITDSLGYKSLQVQLMGKIESLLDIPIRPAQPPRTLRYSHRAPFAAYMQLYLQEFGLVCSPLALVAMGVCILSLSDVIFISLGERSGSRPGASANLFSLLFGELSRSTLHQRCEAALGVLLPVRWPTFSTALLQLESALAESNNADRFASLVENASFRGDPSDALLRIIDEGIASMTVLAHEGATWQALSDREIWHPSSAVQNPGVRQVTLAPSELVYKLFSWDDVNLVVKSEGTTTLVPSSLLHLGSDLNDLNYHRGLELFDGLVYHENRYHSQIFAEVDYSLWTRQSNQSFSKMTPMDTVYPTRDGVHSDLSLAIVEHVQGLALECSVTAGGQKQSINLRERVDQLFGLLDAYPCKHPRKAPLSKEFVDKVQTNSVLTPDGRSEDQISIVQTAGNPTAQFLSLTKWESAILCRRCCLNCAYEQAREKEIHKIIVA</sequence>
<dbReference type="Proteomes" id="UP000191522">
    <property type="component" value="Unassembled WGS sequence"/>
</dbReference>
<name>A0A1V6P7D6_PENDC</name>